<evidence type="ECO:0000256" key="3">
    <source>
        <dbReference type="ARBA" id="ARBA00023002"/>
    </source>
</evidence>
<comment type="caution">
    <text evidence="8">The sequence shown here is derived from an EMBL/GenBank/DDBJ whole genome shotgun (WGS) entry which is preliminary data.</text>
</comment>
<dbReference type="NCBIfam" id="TIGR01692">
    <property type="entry name" value="HIBADH"/>
    <property type="match status" value="1"/>
</dbReference>
<proteinExistence type="inferred from homology"/>
<evidence type="ECO:0000256" key="5">
    <source>
        <dbReference type="RuleBase" id="RU910714"/>
    </source>
</evidence>
<dbReference type="InterPro" id="IPR013328">
    <property type="entry name" value="6PGD_dom2"/>
</dbReference>
<dbReference type="EC" id="1.1.1.31" evidence="5"/>
<keyword evidence="4 5" id="KW-0520">NAD</keyword>
<evidence type="ECO:0000313" key="9">
    <source>
        <dbReference type="Proteomes" id="UP001549320"/>
    </source>
</evidence>
<dbReference type="PROSITE" id="PS00895">
    <property type="entry name" value="3_HYDROXYISOBUT_DH"/>
    <property type="match status" value="1"/>
</dbReference>
<evidence type="ECO:0000256" key="1">
    <source>
        <dbReference type="ARBA" id="ARBA00009080"/>
    </source>
</evidence>
<name>A0ABV2QAM4_9BURK</name>
<dbReference type="InterPro" id="IPR015815">
    <property type="entry name" value="HIBADH-related"/>
</dbReference>
<dbReference type="Pfam" id="PF14833">
    <property type="entry name" value="NAD_binding_11"/>
    <property type="match status" value="1"/>
</dbReference>
<dbReference type="GO" id="GO:0008442">
    <property type="term" value="F:3-hydroxyisobutyrate dehydrogenase activity"/>
    <property type="evidence" value="ECO:0007669"/>
    <property type="project" value="UniProtKB-EC"/>
</dbReference>
<dbReference type="InterPro" id="IPR029154">
    <property type="entry name" value="HIBADH-like_NADP-bd"/>
</dbReference>
<accession>A0ABV2QAM4</accession>
<dbReference type="EMBL" id="JBEPSH010000006">
    <property type="protein sequence ID" value="MET4578096.1"/>
    <property type="molecule type" value="Genomic_DNA"/>
</dbReference>
<dbReference type="PANTHER" id="PTHR22981:SF7">
    <property type="entry name" value="3-HYDROXYISOBUTYRATE DEHYDROGENASE, MITOCHONDRIAL"/>
    <property type="match status" value="1"/>
</dbReference>
<evidence type="ECO:0000256" key="2">
    <source>
        <dbReference type="ARBA" id="ARBA00022456"/>
    </source>
</evidence>
<dbReference type="Gene3D" id="3.40.50.720">
    <property type="entry name" value="NAD(P)-binding Rossmann-like Domain"/>
    <property type="match status" value="1"/>
</dbReference>
<comment type="catalytic activity">
    <reaction evidence="5">
        <text>3-hydroxy-2-methylpropanoate + NAD(+) = 2-methyl-3-oxopropanoate + NADH + H(+)</text>
        <dbReference type="Rhea" id="RHEA:17681"/>
        <dbReference type="ChEBI" id="CHEBI:11805"/>
        <dbReference type="ChEBI" id="CHEBI:15378"/>
        <dbReference type="ChEBI" id="CHEBI:57540"/>
        <dbReference type="ChEBI" id="CHEBI:57700"/>
        <dbReference type="ChEBI" id="CHEBI:57945"/>
        <dbReference type="EC" id="1.1.1.31"/>
    </reaction>
</comment>
<organism evidence="8 9">
    <name type="scientific">Ottowia thiooxydans</name>
    <dbReference type="NCBI Taxonomy" id="219182"/>
    <lineage>
        <taxon>Bacteria</taxon>
        <taxon>Pseudomonadati</taxon>
        <taxon>Pseudomonadota</taxon>
        <taxon>Betaproteobacteria</taxon>
        <taxon>Burkholderiales</taxon>
        <taxon>Comamonadaceae</taxon>
        <taxon>Ottowia</taxon>
    </lineage>
</organism>
<sequence length="305" mass="31528">MTTVAFIGLGNMGRPMATNLVRAGHDVRGFDVSPAALEAFGAAGGTPAATLQEALAGASVVISILRNAHEVTELYCGEAGVLKLADSGALLIDCSTIGPKAARTVISAAGAAGFQMLDAPVSGGQPWAEEAKLTFIVGGDRTAVERAEPLLRNMGQRVLHAGIAGNGQVAKVCNNLIACVSTTVVAEAFVLGKKLGLDHQTLFDIVSTSSGQCWGLTTYCPVPGPVPTSPASRGYAPGFATNLMLKDMVLAVTAAREVDASLPLGDEVVEIYKKVVECGYGDRDWTIVAQALESGLYLQKEPSLN</sequence>
<dbReference type="SUPFAM" id="SSF48179">
    <property type="entry name" value="6-phosphogluconate dehydrogenase C-terminal domain-like"/>
    <property type="match status" value="1"/>
</dbReference>
<comment type="pathway">
    <text evidence="5">Amino-acid degradation; L-valine degradation.</text>
</comment>
<dbReference type="Pfam" id="PF03446">
    <property type="entry name" value="NAD_binding_2"/>
    <property type="match status" value="1"/>
</dbReference>
<dbReference type="RefSeq" id="WP_354445054.1">
    <property type="nucleotide sequence ID" value="NZ_JBEPSH010000006.1"/>
</dbReference>
<keyword evidence="3 5" id="KW-0560">Oxidoreductase</keyword>
<dbReference type="InterPro" id="IPR006115">
    <property type="entry name" value="6PGDH_NADP-bd"/>
</dbReference>
<feature type="domain" description="3-hydroxyisobutyrate dehydrogenase-like NAD-binding" evidence="7">
    <location>
        <begin position="165"/>
        <end position="291"/>
    </location>
</feature>
<gene>
    <name evidence="8" type="ORF">ABIE13_003212</name>
</gene>
<evidence type="ECO:0000259" key="6">
    <source>
        <dbReference type="Pfam" id="PF03446"/>
    </source>
</evidence>
<dbReference type="PIRSF" id="PIRSF000103">
    <property type="entry name" value="HIBADH"/>
    <property type="match status" value="1"/>
</dbReference>
<dbReference type="Gene3D" id="1.10.1040.10">
    <property type="entry name" value="N-(1-d-carboxylethyl)-l-norvaline Dehydrogenase, domain 2"/>
    <property type="match status" value="1"/>
</dbReference>
<evidence type="ECO:0000259" key="7">
    <source>
        <dbReference type="Pfam" id="PF14833"/>
    </source>
</evidence>
<keyword evidence="9" id="KW-1185">Reference proteome</keyword>
<keyword evidence="2 5" id="KW-0101">Branched-chain amino acid catabolism</keyword>
<dbReference type="Proteomes" id="UP001549320">
    <property type="component" value="Unassembled WGS sequence"/>
</dbReference>
<protein>
    <recommendedName>
        <fullName evidence="5">3-hydroxyisobutyrate dehydrogenase</fullName>
        <shortName evidence="5">HIBADH</shortName>
        <ecNumber evidence="5">1.1.1.31</ecNumber>
    </recommendedName>
</protein>
<feature type="domain" description="6-phosphogluconate dehydrogenase NADP-binding" evidence="6">
    <location>
        <begin position="3"/>
        <end position="162"/>
    </location>
</feature>
<dbReference type="InterPro" id="IPR036291">
    <property type="entry name" value="NAD(P)-bd_dom_sf"/>
</dbReference>
<reference evidence="8 9" key="1">
    <citation type="submission" date="2024-06" db="EMBL/GenBank/DDBJ databases">
        <title>Sorghum-associated microbial communities from plants grown in Nebraska, USA.</title>
        <authorList>
            <person name="Schachtman D."/>
        </authorList>
    </citation>
    <scope>NUCLEOTIDE SEQUENCE [LARGE SCALE GENOMIC DNA]</scope>
    <source>
        <strain evidence="8 9">2709</strain>
    </source>
</reference>
<dbReference type="PANTHER" id="PTHR22981">
    <property type="entry name" value="3-HYDROXYISOBUTYRATE DEHYDROGENASE-RELATED"/>
    <property type="match status" value="1"/>
</dbReference>
<comment type="similarity">
    <text evidence="1 5">Belongs to the HIBADH-related family.</text>
</comment>
<dbReference type="InterPro" id="IPR011548">
    <property type="entry name" value="HIBADH"/>
</dbReference>
<evidence type="ECO:0000256" key="4">
    <source>
        <dbReference type="ARBA" id="ARBA00023027"/>
    </source>
</evidence>
<evidence type="ECO:0000313" key="8">
    <source>
        <dbReference type="EMBL" id="MET4578096.1"/>
    </source>
</evidence>
<dbReference type="InterPro" id="IPR002204">
    <property type="entry name" value="3-OH-isobutyrate_DH-rel_CS"/>
</dbReference>
<dbReference type="InterPro" id="IPR008927">
    <property type="entry name" value="6-PGluconate_DH-like_C_sf"/>
</dbReference>
<dbReference type="SUPFAM" id="SSF51735">
    <property type="entry name" value="NAD(P)-binding Rossmann-fold domains"/>
    <property type="match status" value="1"/>
</dbReference>